<protein>
    <submittedName>
        <fullName evidence="2">Uncharacterized protein</fullName>
    </submittedName>
</protein>
<dbReference type="SUPFAM" id="SSF53756">
    <property type="entry name" value="UDP-Glycosyltransferase/glycogen phosphorylase"/>
    <property type="match status" value="1"/>
</dbReference>
<dbReference type="GO" id="GO:0016906">
    <property type="term" value="F:sterol 3-beta-glucosyltransferase activity"/>
    <property type="evidence" value="ECO:0007669"/>
    <property type="project" value="UniProtKB-ARBA"/>
</dbReference>
<dbReference type="Proteomes" id="UP000007015">
    <property type="component" value="Chromosome 4"/>
</dbReference>
<dbReference type="CDD" id="cd03784">
    <property type="entry name" value="GT1_Gtf-like"/>
    <property type="match status" value="1"/>
</dbReference>
<keyword evidence="1" id="KW-0808">Transferase</keyword>
<dbReference type="Gene3D" id="3.40.50.2000">
    <property type="entry name" value="Glycogen Phosphorylase B"/>
    <property type="match status" value="2"/>
</dbReference>
<dbReference type="HOGENOM" id="CLU_077805_2_0_1"/>
<evidence type="ECO:0000256" key="1">
    <source>
        <dbReference type="ARBA" id="ARBA00022679"/>
    </source>
</evidence>
<evidence type="ECO:0000313" key="2">
    <source>
        <dbReference type="EMBL" id="EEC76697.1"/>
    </source>
</evidence>
<dbReference type="STRING" id="39946.B8AUM2"/>
<evidence type="ECO:0000313" key="3">
    <source>
        <dbReference type="Proteomes" id="UP000007015"/>
    </source>
</evidence>
<keyword evidence="3" id="KW-1185">Reference proteome</keyword>
<organism evidence="2 3">
    <name type="scientific">Oryza sativa subsp. indica</name>
    <name type="common">Rice</name>
    <dbReference type="NCBI Taxonomy" id="39946"/>
    <lineage>
        <taxon>Eukaryota</taxon>
        <taxon>Viridiplantae</taxon>
        <taxon>Streptophyta</taxon>
        <taxon>Embryophyta</taxon>
        <taxon>Tracheophyta</taxon>
        <taxon>Spermatophyta</taxon>
        <taxon>Magnoliopsida</taxon>
        <taxon>Liliopsida</taxon>
        <taxon>Poales</taxon>
        <taxon>Poaceae</taxon>
        <taxon>BOP clade</taxon>
        <taxon>Oryzoideae</taxon>
        <taxon>Oryzeae</taxon>
        <taxon>Oryzinae</taxon>
        <taxon>Oryza</taxon>
        <taxon>Oryza sativa</taxon>
    </lineage>
</organism>
<dbReference type="OMA" id="GDRVHNK"/>
<dbReference type="FunFam" id="3.40.50.2000:FF:000009">
    <property type="entry name" value="Sterol 3-beta-glucosyltransferase UGT80A2"/>
    <property type="match status" value="1"/>
</dbReference>
<sequence>MAEGDSSTTHGGDPQLTRSAMHDWGPKIDVVGFCFLDLASNYVPPEPLVKWLEAGDKPIYVGFGSLPVQDPAKMTEVIVKALEITGQRGIINKGWGGLGTLAEPKDFVYLLDNCPHDLLFLQCKAVVHHGGAGTTAAGLKAAGDRVHARGVGPLPIPVDQFSLRKLVEAINFMMEPKVKEKAVELAKAMESEDGFNM</sequence>
<proteinExistence type="predicted"/>
<dbReference type="Gramene" id="BGIOSGA015668-TA">
    <property type="protein sequence ID" value="BGIOSGA015668-PA"/>
    <property type="gene ID" value="BGIOSGA015668"/>
</dbReference>
<dbReference type="AlphaFoldDB" id="B8AUM2"/>
<gene>
    <name evidence="2" type="ORF">OsI_14700</name>
</gene>
<dbReference type="EMBL" id="CM000129">
    <property type="protein sequence ID" value="EEC76697.1"/>
    <property type="molecule type" value="Genomic_DNA"/>
</dbReference>
<dbReference type="InterPro" id="IPR050426">
    <property type="entry name" value="Glycosyltransferase_28"/>
</dbReference>
<dbReference type="InterPro" id="IPR002213">
    <property type="entry name" value="UDP_glucos_trans"/>
</dbReference>
<dbReference type="PANTHER" id="PTHR48050">
    <property type="entry name" value="STEROL 3-BETA-GLUCOSYLTRANSFERASE"/>
    <property type="match status" value="1"/>
</dbReference>
<name>B8AUM2_ORYSI</name>
<accession>B8AUM2</accession>
<reference evidence="2 3" key="1">
    <citation type="journal article" date="2005" name="PLoS Biol.">
        <title>The genomes of Oryza sativa: a history of duplications.</title>
        <authorList>
            <person name="Yu J."/>
            <person name="Wang J."/>
            <person name="Lin W."/>
            <person name="Li S."/>
            <person name="Li H."/>
            <person name="Zhou J."/>
            <person name="Ni P."/>
            <person name="Dong W."/>
            <person name="Hu S."/>
            <person name="Zeng C."/>
            <person name="Zhang J."/>
            <person name="Zhang Y."/>
            <person name="Li R."/>
            <person name="Xu Z."/>
            <person name="Li S."/>
            <person name="Li X."/>
            <person name="Zheng H."/>
            <person name="Cong L."/>
            <person name="Lin L."/>
            <person name="Yin J."/>
            <person name="Geng J."/>
            <person name="Li G."/>
            <person name="Shi J."/>
            <person name="Liu J."/>
            <person name="Lv H."/>
            <person name="Li J."/>
            <person name="Wang J."/>
            <person name="Deng Y."/>
            <person name="Ran L."/>
            <person name="Shi X."/>
            <person name="Wang X."/>
            <person name="Wu Q."/>
            <person name="Li C."/>
            <person name="Ren X."/>
            <person name="Wang J."/>
            <person name="Wang X."/>
            <person name="Li D."/>
            <person name="Liu D."/>
            <person name="Zhang X."/>
            <person name="Ji Z."/>
            <person name="Zhao W."/>
            <person name="Sun Y."/>
            <person name="Zhang Z."/>
            <person name="Bao J."/>
            <person name="Han Y."/>
            <person name="Dong L."/>
            <person name="Ji J."/>
            <person name="Chen P."/>
            <person name="Wu S."/>
            <person name="Liu J."/>
            <person name="Xiao Y."/>
            <person name="Bu D."/>
            <person name="Tan J."/>
            <person name="Yang L."/>
            <person name="Ye C."/>
            <person name="Zhang J."/>
            <person name="Xu J."/>
            <person name="Zhou Y."/>
            <person name="Yu Y."/>
            <person name="Zhang B."/>
            <person name="Zhuang S."/>
            <person name="Wei H."/>
            <person name="Liu B."/>
            <person name="Lei M."/>
            <person name="Yu H."/>
            <person name="Li Y."/>
            <person name="Xu H."/>
            <person name="Wei S."/>
            <person name="He X."/>
            <person name="Fang L."/>
            <person name="Zhang Z."/>
            <person name="Zhang Y."/>
            <person name="Huang X."/>
            <person name="Su Z."/>
            <person name="Tong W."/>
            <person name="Li J."/>
            <person name="Tong Z."/>
            <person name="Li S."/>
            <person name="Ye J."/>
            <person name="Wang L."/>
            <person name="Fang L."/>
            <person name="Lei T."/>
            <person name="Chen C."/>
            <person name="Chen H."/>
            <person name="Xu Z."/>
            <person name="Li H."/>
            <person name="Huang H."/>
            <person name="Zhang F."/>
            <person name="Xu H."/>
            <person name="Li N."/>
            <person name="Zhao C."/>
            <person name="Li S."/>
            <person name="Dong L."/>
            <person name="Huang Y."/>
            <person name="Li L."/>
            <person name="Xi Y."/>
            <person name="Qi Q."/>
            <person name="Li W."/>
            <person name="Zhang B."/>
            <person name="Hu W."/>
            <person name="Zhang Y."/>
            <person name="Tian X."/>
            <person name="Jiao Y."/>
            <person name="Liang X."/>
            <person name="Jin J."/>
            <person name="Gao L."/>
            <person name="Zheng W."/>
            <person name="Hao B."/>
            <person name="Liu S."/>
            <person name="Wang W."/>
            <person name="Yuan L."/>
            <person name="Cao M."/>
            <person name="McDermott J."/>
            <person name="Samudrala R."/>
            <person name="Wang J."/>
            <person name="Wong G.K."/>
            <person name="Yang H."/>
        </authorList>
    </citation>
    <scope>NUCLEOTIDE SEQUENCE [LARGE SCALE GENOMIC DNA]</scope>
    <source>
        <strain evidence="3">cv. 93-11</strain>
    </source>
</reference>
<dbReference type="PANTHER" id="PTHR48050:SF13">
    <property type="entry name" value="STEROL 3-BETA-GLUCOSYLTRANSFERASE UGT80A2"/>
    <property type="match status" value="1"/>
</dbReference>